<name>A0ABN2AB13_9ACTN</name>
<dbReference type="Pfam" id="PF13591">
    <property type="entry name" value="MerR_2"/>
    <property type="match status" value="1"/>
</dbReference>
<dbReference type="Gene3D" id="1.10.1660.10">
    <property type="match status" value="1"/>
</dbReference>
<evidence type="ECO:0000313" key="2">
    <source>
        <dbReference type="Proteomes" id="UP001501470"/>
    </source>
</evidence>
<evidence type="ECO:0000313" key="1">
    <source>
        <dbReference type="EMBL" id="GAA1515393.1"/>
    </source>
</evidence>
<dbReference type="RefSeq" id="WP_344502758.1">
    <property type="nucleotide sequence ID" value="NZ_BAAAQD010000005.1"/>
</dbReference>
<evidence type="ECO:0008006" key="3">
    <source>
        <dbReference type="Google" id="ProtNLM"/>
    </source>
</evidence>
<sequence>MTFPLVRAARLPDELTLPDFAAAAGLHPELVARLVTLGLVEVTTFPDGAPGFAVRELATVARIRRLHDDLTLNYAAVGVVLDLLDRIDELEDRLARRA</sequence>
<reference evidence="1 2" key="1">
    <citation type="journal article" date="2019" name="Int. J. Syst. Evol. Microbiol.">
        <title>The Global Catalogue of Microorganisms (GCM) 10K type strain sequencing project: providing services to taxonomists for standard genome sequencing and annotation.</title>
        <authorList>
            <consortium name="The Broad Institute Genomics Platform"/>
            <consortium name="The Broad Institute Genome Sequencing Center for Infectious Disease"/>
            <person name="Wu L."/>
            <person name="Ma J."/>
        </authorList>
    </citation>
    <scope>NUCLEOTIDE SEQUENCE [LARGE SCALE GENOMIC DNA]</scope>
    <source>
        <strain evidence="1 2">JCM 15933</strain>
    </source>
</reference>
<keyword evidence="2" id="KW-1185">Reference proteome</keyword>
<organism evidence="1 2">
    <name type="scientific">Dactylosporangium maewongense</name>
    <dbReference type="NCBI Taxonomy" id="634393"/>
    <lineage>
        <taxon>Bacteria</taxon>
        <taxon>Bacillati</taxon>
        <taxon>Actinomycetota</taxon>
        <taxon>Actinomycetes</taxon>
        <taxon>Micromonosporales</taxon>
        <taxon>Micromonosporaceae</taxon>
        <taxon>Dactylosporangium</taxon>
    </lineage>
</organism>
<gene>
    <name evidence="1" type="ORF">GCM10009827_032760</name>
</gene>
<accession>A0ABN2AB13</accession>
<protein>
    <recommendedName>
        <fullName evidence="3">MerR family transcriptional regulator</fullName>
    </recommendedName>
</protein>
<dbReference type="Proteomes" id="UP001501470">
    <property type="component" value="Unassembled WGS sequence"/>
</dbReference>
<dbReference type="EMBL" id="BAAAQD010000005">
    <property type="protein sequence ID" value="GAA1515393.1"/>
    <property type="molecule type" value="Genomic_DNA"/>
</dbReference>
<proteinExistence type="predicted"/>
<comment type="caution">
    <text evidence="1">The sequence shown here is derived from an EMBL/GenBank/DDBJ whole genome shotgun (WGS) entry which is preliminary data.</text>
</comment>